<name>A0A917G331_9BACI</name>
<keyword evidence="2" id="KW-0732">Signal</keyword>
<evidence type="ECO:0008006" key="5">
    <source>
        <dbReference type="Google" id="ProtNLM"/>
    </source>
</evidence>
<keyword evidence="4" id="KW-1185">Reference proteome</keyword>
<organism evidence="3 4">
    <name type="scientific">Lysinibacillus alkalisoli</name>
    <dbReference type="NCBI Taxonomy" id="1911548"/>
    <lineage>
        <taxon>Bacteria</taxon>
        <taxon>Bacillati</taxon>
        <taxon>Bacillota</taxon>
        <taxon>Bacilli</taxon>
        <taxon>Bacillales</taxon>
        <taxon>Bacillaceae</taxon>
        <taxon>Lysinibacillus</taxon>
    </lineage>
</organism>
<feature type="signal peptide" evidence="2">
    <location>
        <begin position="1"/>
        <end position="19"/>
    </location>
</feature>
<evidence type="ECO:0000313" key="4">
    <source>
        <dbReference type="Proteomes" id="UP000616608"/>
    </source>
</evidence>
<gene>
    <name evidence="3" type="ORF">GCM10007425_13410</name>
</gene>
<reference evidence="3" key="1">
    <citation type="journal article" date="2014" name="Int. J. Syst. Evol. Microbiol.">
        <title>Complete genome sequence of Corynebacterium casei LMG S-19264T (=DSM 44701T), isolated from a smear-ripened cheese.</title>
        <authorList>
            <consortium name="US DOE Joint Genome Institute (JGI-PGF)"/>
            <person name="Walter F."/>
            <person name="Albersmeier A."/>
            <person name="Kalinowski J."/>
            <person name="Ruckert C."/>
        </authorList>
    </citation>
    <scope>NUCLEOTIDE SEQUENCE</scope>
    <source>
        <strain evidence="3">CGMCC 1.15760</strain>
    </source>
</reference>
<dbReference type="PROSITE" id="PS51257">
    <property type="entry name" value="PROKAR_LIPOPROTEIN"/>
    <property type="match status" value="1"/>
</dbReference>
<feature type="compositionally biased region" description="Polar residues" evidence="1">
    <location>
        <begin position="100"/>
        <end position="109"/>
    </location>
</feature>
<feature type="compositionally biased region" description="Basic and acidic residues" evidence="1">
    <location>
        <begin position="23"/>
        <end position="51"/>
    </location>
</feature>
<feature type="compositionally biased region" description="Acidic residues" evidence="1">
    <location>
        <begin position="52"/>
        <end position="68"/>
    </location>
</feature>
<dbReference type="Proteomes" id="UP000616608">
    <property type="component" value="Unassembled WGS sequence"/>
</dbReference>
<feature type="region of interest" description="Disordered" evidence="1">
    <location>
        <begin position="22"/>
        <end position="115"/>
    </location>
</feature>
<evidence type="ECO:0000313" key="3">
    <source>
        <dbReference type="EMBL" id="GGG20338.1"/>
    </source>
</evidence>
<sequence>MSKKFPLLAVALCSALLMAACSTDEKSDEKTKETPVETVEKETTTDPKTEEKETEDTNEAVEEQEENTAAEQKETTPETDKESSEDPKQTEGTTSHEGDDVTQTGSGAASPQLPYKIDLKENYSLTVLEPGQDVIMPTNDPKHRMALNVWTTDENTFEKAKEDAAGYAGAIGDKKDLTADQLAPLSGDVAGYQIESEGEFVYVIAFQQNDLVSQLIIYDDANSSNLPTFLNMAATITKK</sequence>
<protein>
    <recommendedName>
        <fullName evidence="5">Lipoprotein</fullName>
    </recommendedName>
</protein>
<comment type="caution">
    <text evidence="3">The sequence shown here is derived from an EMBL/GenBank/DDBJ whole genome shotgun (WGS) entry which is preliminary data.</text>
</comment>
<feature type="compositionally biased region" description="Basic and acidic residues" evidence="1">
    <location>
        <begin position="71"/>
        <end position="99"/>
    </location>
</feature>
<accession>A0A917G331</accession>
<feature type="chain" id="PRO_5039571449" description="Lipoprotein" evidence="2">
    <location>
        <begin position="20"/>
        <end position="239"/>
    </location>
</feature>
<evidence type="ECO:0000256" key="2">
    <source>
        <dbReference type="SAM" id="SignalP"/>
    </source>
</evidence>
<reference evidence="3" key="2">
    <citation type="submission" date="2020-09" db="EMBL/GenBank/DDBJ databases">
        <authorList>
            <person name="Sun Q."/>
            <person name="Zhou Y."/>
        </authorList>
    </citation>
    <scope>NUCLEOTIDE SEQUENCE</scope>
    <source>
        <strain evidence="3">CGMCC 1.15760</strain>
    </source>
</reference>
<proteinExistence type="predicted"/>
<evidence type="ECO:0000256" key="1">
    <source>
        <dbReference type="SAM" id="MobiDB-lite"/>
    </source>
</evidence>
<dbReference type="RefSeq" id="WP_188614265.1">
    <property type="nucleotide sequence ID" value="NZ_BMJT01000004.1"/>
</dbReference>
<dbReference type="AlphaFoldDB" id="A0A917G331"/>
<dbReference type="EMBL" id="BMJT01000004">
    <property type="protein sequence ID" value="GGG20338.1"/>
    <property type="molecule type" value="Genomic_DNA"/>
</dbReference>